<dbReference type="EMBL" id="JAPWTK010000042">
    <property type="protein sequence ID" value="KAJ8954884.1"/>
    <property type="molecule type" value="Genomic_DNA"/>
</dbReference>
<sequence>MENLKRKLLKKRIIQKRRGSKQETTEILFIEEEGKSPETIVTVEEINLPEEISEITPTYIVEELPEEIVTETVAVDGKPKKDNY</sequence>
<accession>A0AAV8YT68</accession>
<comment type="caution">
    <text evidence="1">The sequence shown here is derived from an EMBL/GenBank/DDBJ whole genome shotgun (WGS) entry which is preliminary data.</text>
</comment>
<dbReference type="AlphaFoldDB" id="A0AAV8YT68"/>
<gene>
    <name evidence="1" type="ORF">NQ318_016821</name>
</gene>
<name>A0AAV8YT68_9CUCU</name>
<evidence type="ECO:0000313" key="2">
    <source>
        <dbReference type="Proteomes" id="UP001162162"/>
    </source>
</evidence>
<proteinExistence type="predicted"/>
<dbReference type="Proteomes" id="UP001162162">
    <property type="component" value="Unassembled WGS sequence"/>
</dbReference>
<protein>
    <submittedName>
        <fullName evidence="1">Uncharacterized protein</fullName>
    </submittedName>
</protein>
<organism evidence="1 2">
    <name type="scientific">Aromia moschata</name>
    <dbReference type="NCBI Taxonomy" id="1265417"/>
    <lineage>
        <taxon>Eukaryota</taxon>
        <taxon>Metazoa</taxon>
        <taxon>Ecdysozoa</taxon>
        <taxon>Arthropoda</taxon>
        <taxon>Hexapoda</taxon>
        <taxon>Insecta</taxon>
        <taxon>Pterygota</taxon>
        <taxon>Neoptera</taxon>
        <taxon>Endopterygota</taxon>
        <taxon>Coleoptera</taxon>
        <taxon>Polyphaga</taxon>
        <taxon>Cucujiformia</taxon>
        <taxon>Chrysomeloidea</taxon>
        <taxon>Cerambycidae</taxon>
        <taxon>Cerambycinae</taxon>
        <taxon>Callichromatini</taxon>
        <taxon>Aromia</taxon>
    </lineage>
</organism>
<evidence type="ECO:0000313" key="1">
    <source>
        <dbReference type="EMBL" id="KAJ8954884.1"/>
    </source>
</evidence>
<keyword evidence="2" id="KW-1185">Reference proteome</keyword>
<reference evidence="1" key="1">
    <citation type="journal article" date="2023" name="Insect Mol. Biol.">
        <title>Genome sequencing provides insights into the evolution of gene families encoding plant cell wall-degrading enzymes in longhorned beetles.</title>
        <authorList>
            <person name="Shin N.R."/>
            <person name="Okamura Y."/>
            <person name="Kirsch R."/>
            <person name="Pauchet Y."/>
        </authorList>
    </citation>
    <scope>NUCLEOTIDE SEQUENCE</scope>
    <source>
        <strain evidence="1">AMC_N1</strain>
    </source>
</reference>